<evidence type="ECO:0000256" key="1">
    <source>
        <dbReference type="SAM" id="MobiDB-lite"/>
    </source>
</evidence>
<reference evidence="2" key="1">
    <citation type="journal article" date="2023" name="Mol. Ecol. Resour.">
        <title>Chromosome-level genome assembly of a triploid poplar Populus alba 'Berolinensis'.</title>
        <authorList>
            <person name="Chen S."/>
            <person name="Yu Y."/>
            <person name="Wang X."/>
            <person name="Wang S."/>
            <person name="Zhang T."/>
            <person name="Zhou Y."/>
            <person name="He R."/>
            <person name="Meng N."/>
            <person name="Wang Y."/>
            <person name="Liu W."/>
            <person name="Liu Z."/>
            <person name="Liu J."/>
            <person name="Guo Q."/>
            <person name="Huang H."/>
            <person name="Sederoff R.R."/>
            <person name="Wang G."/>
            <person name="Qu G."/>
            <person name="Chen S."/>
        </authorList>
    </citation>
    <scope>NUCLEOTIDE SEQUENCE</scope>
    <source>
        <strain evidence="2">SC-2020</strain>
    </source>
</reference>
<protein>
    <submittedName>
        <fullName evidence="2">Uncharacterized protein</fullName>
    </submittedName>
</protein>
<feature type="compositionally biased region" description="Basic and acidic residues" evidence="1">
    <location>
        <begin position="113"/>
        <end position="123"/>
    </location>
</feature>
<gene>
    <name evidence="2" type="ORF">NC653_038291</name>
</gene>
<feature type="compositionally biased region" description="Basic and acidic residues" evidence="1">
    <location>
        <begin position="140"/>
        <end position="150"/>
    </location>
</feature>
<proteinExistence type="predicted"/>
<evidence type="ECO:0000313" key="3">
    <source>
        <dbReference type="Proteomes" id="UP001164929"/>
    </source>
</evidence>
<accession>A0AAD6PUM9</accession>
<feature type="compositionally biased region" description="Basic and acidic residues" evidence="1">
    <location>
        <begin position="64"/>
        <end position="81"/>
    </location>
</feature>
<name>A0AAD6PUM9_9ROSI</name>
<sequence length="202" mass="24025">MRGKLWVSIKERPKIQSERRKELTEKKPEAKPRRRNPEKTTKETEPKISEETSRAKQSKNTQKKYTERRVERQKGIRDQPCHHLHPCTRKINPKQSQEQKKTEHVRARRKKEKQTERRLETEIKKKKKKQEEPETGDTQAKTREKERTAFEKTKGDALDLFFGGSNFSSHFCYFLRRDEHKQRASTVTRTIVAAAFGVSRAR</sequence>
<dbReference type="Proteomes" id="UP001164929">
    <property type="component" value="Chromosome 17"/>
</dbReference>
<dbReference type="AlphaFoldDB" id="A0AAD6PUM9"/>
<feature type="compositionally biased region" description="Basic residues" evidence="1">
    <location>
        <begin position="82"/>
        <end position="92"/>
    </location>
</feature>
<evidence type="ECO:0000313" key="2">
    <source>
        <dbReference type="EMBL" id="KAJ6960207.1"/>
    </source>
</evidence>
<keyword evidence="3" id="KW-1185">Reference proteome</keyword>
<dbReference type="EMBL" id="JAQIZT010000017">
    <property type="protein sequence ID" value="KAJ6960207.1"/>
    <property type="molecule type" value="Genomic_DNA"/>
</dbReference>
<comment type="caution">
    <text evidence="2">The sequence shown here is derived from an EMBL/GenBank/DDBJ whole genome shotgun (WGS) entry which is preliminary data.</text>
</comment>
<feature type="region of interest" description="Disordered" evidence="1">
    <location>
        <begin position="1"/>
        <end position="150"/>
    </location>
</feature>
<organism evidence="2 3">
    <name type="scientific">Populus alba x Populus x berolinensis</name>
    <dbReference type="NCBI Taxonomy" id="444605"/>
    <lineage>
        <taxon>Eukaryota</taxon>
        <taxon>Viridiplantae</taxon>
        <taxon>Streptophyta</taxon>
        <taxon>Embryophyta</taxon>
        <taxon>Tracheophyta</taxon>
        <taxon>Spermatophyta</taxon>
        <taxon>Magnoliopsida</taxon>
        <taxon>eudicotyledons</taxon>
        <taxon>Gunneridae</taxon>
        <taxon>Pentapetalae</taxon>
        <taxon>rosids</taxon>
        <taxon>fabids</taxon>
        <taxon>Malpighiales</taxon>
        <taxon>Salicaceae</taxon>
        <taxon>Saliceae</taxon>
        <taxon>Populus</taxon>
    </lineage>
</organism>
<feature type="compositionally biased region" description="Basic and acidic residues" evidence="1">
    <location>
        <begin position="9"/>
        <end position="54"/>
    </location>
</feature>